<organism evidence="2 3">
    <name type="scientific">Trametes pubescens</name>
    <name type="common">White-rot fungus</name>
    <dbReference type="NCBI Taxonomy" id="154538"/>
    <lineage>
        <taxon>Eukaryota</taxon>
        <taxon>Fungi</taxon>
        <taxon>Dikarya</taxon>
        <taxon>Basidiomycota</taxon>
        <taxon>Agaricomycotina</taxon>
        <taxon>Agaricomycetes</taxon>
        <taxon>Polyporales</taxon>
        <taxon>Polyporaceae</taxon>
        <taxon>Trametes</taxon>
    </lineage>
</organism>
<keyword evidence="1" id="KW-0732">Signal</keyword>
<proteinExistence type="predicted"/>
<accession>A0A1M2VSV9</accession>
<reference evidence="2 3" key="1">
    <citation type="submission" date="2016-10" db="EMBL/GenBank/DDBJ databases">
        <title>Genome sequence of the basidiomycete white-rot fungus Trametes pubescens.</title>
        <authorList>
            <person name="Makela M.R."/>
            <person name="Granchi Z."/>
            <person name="Peng M."/>
            <person name="De Vries R.P."/>
            <person name="Grigoriev I."/>
            <person name="Riley R."/>
            <person name="Hilden K."/>
        </authorList>
    </citation>
    <scope>NUCLEOTIDE SEQUENCE [LARGE SCALE GENOMIC DNA]</scope>
    <source>
        <strain evidence="2 3">FBCC735</strain>
    </source>
</reference>
<comment type="caution">
    <text evidence="2">The sequence shown here is derived from an EMBL/GenBank/DDBJ whole genome shotgun (WGS) entry which is preliminary data.</text>
</comment>
<feature type="chain" id="PRO_5012589532" evidence="1">
    <location>
        <begin position="25"/>
        <end position="60"/>
    </location>
</feature>
<feature type="non-terminal residue" evidence="2">
    <location>
        <position position="1"/>
    </location>
</feature>
<evidence type="ECO:0000256" key="1">
    <source>
        <dbReference type="SAM" id="SignalP"/>
    </source>
</evidence>
<sequence>CATSVPVACMAVLALLSASGRGQAGVASAAPAFHHYRRPSASLGVAGFASYDDGDAGASS</sequence>
<protein>
    <submittedName>
        <fullName evidence="2">Uncharacterized protein</fullName>
    </submittedName>
</protein>
<dbReference type="Proteomes" id="UP000184267">
    <property type="component" value="Unassembled WGS sequence"/>
</dbReference>
<evidence type="ECO:0000313" key="2">
    <source>
        <dbReference type="EMBL" id="OJT10683.1"/>
    </source>
</evidence>
<dbReference type="EMBL" id="MNAD01000751">
    <property type="protein sequence ID" value="OJT10683.1"/>
    <property type="molecule type" value="Genomic_DNA"/>
</dbReference>
<dbReference type="AlphaFoldDB" id="A0A1M2VSV9"/>
<gene>
    <name evidence="2" type="ORF">TRAPUB_12809</name>
</gene>
<name>A0A1M2VSV9_TRAPU</name>
<feature type="signal peptide" evidence="1">
    <location>
        <begin position="1"/>
        <end position="24"/>
    </location>
</feature>
<keyword evidence="3" id="KW-1185">Reference proteome</keyword>
<evidence type="ECO:0000313" key="3">
    <source>
        <dbReference type="Proteomes" id="UP000184267"/>
    </source>
</evidence>